<evidence type="ECO:0000313" key="8">
    <source>
        <dbReference type="EMBL" id="AYG84483.1"/>
    </source>
</evidence>
<keyword evidence="2" id="KW-0964">Secreted</keyword>
<keyword evidence="6" id="KW-1133">Transmembrane helix</keyword>
<accession>A0A387HPN3</accession>
<keyword evidence="9" id="KW-1185">Reference proteome</keyword>
<feature type="compositionally biased region" description="Basic and acidic residues" evidence="5">
    <location>
        <begin position="1"/>
        <end position="25"/>
    </location>
</feature>
<proteinExistence type="predicted"/>
<gene>
    <name evidence="8" type="ORF">DWB77_06697</name>
</gene>
<evidence type="ECO:0000256" key="5">
    <source>
        <dbReference type="SAM" id="MobiDB-lite"/>
    </source>
</evidence>
<feature type="transmembrane region" description="Helical" evidence="6">
    <location>
        <begin position="32"/>
        <end position="56"/>
    </location>
</feature>
<dbReference type="RefSeq" id="WP_120725910.1">
    <property type="nucleotide sequence ID" value="NZ_CP032698.1"/>
</dbReference>
<dbReference type="PROSITE" id="PS50847">
    <property type="entry name" value="GRAM_POS_ANCHORING"/>
    <property type="match status" value="1"/>
</dbReference>
<evidence type="ECO:0000256" key="6">
    <source>
        <dbReference type="SAM" id="Phobius"/>
    </source>
</evidence>
<feature type="compositionally biased region" description="Low complexity" evidence="5">
    <location>
        <begin position="110"/>
        <end position="124"/>
    </location>
</feature>
<name>A0A387HPN3_9ACTN</name>
<feature type="region of interest" description="Disordered" evidence="5">
    <location>
        <begin position="57"/>
        <end position="140"/>
    </location>
</feature>
<keyword evidence="6" id="KW-0472">Membrane</keyword>
<reference evidence="8 9" key="1">
    <citation type="submission" date="2018-10" db="EMBL/GenBank/DDBJ databases">
        <title>Relationship between Morphology and Antimicrobial Activity in Streptomyces.</title>
        <authorList>
            <person name="Kang H.J."/>
            <person name="Kim S.B."/>
        </authorList>
    </citation>
    <scope>NUCLEOTIDE SEQUENCE [LARGE SCALE GENOMIC DNA]</scope>
    <source>
        <strain evidence="8 9">BH38</strain>
    </source>
</reference>
<dbReference type="EMBL" id="CP032698">
    <property type="protein sequence ID" value="AYG84483.1"/>
    <property type="molecule type" value="Genomic_DNA"/>
</dbReference>
<dbReference type="NCBIfam" id="TIGR01167">
    <property type="entry name" value="LPXTG_anchor"/>
    <property type="match status" value="1"/>
</dbReference>
<keyword evidence="3" id="KW-0732">Signal</keyword>
<keyword evidence="1" id="KW-0134">Cell wall</keyword>
<evidence type="ECO:0000256" key="1">
    <source>
        <dbReference type="ARBA" id="ARBA00022512"/>
    </source>
</evidence>
<evidence type="ECO:0000259" key="7">
    <source>
        <dbReference type="PROSITE" id="PS50847"/>
    </source>
</evidence>
<feature type="domain" description="Gram-positive cocci surface proteins LPxTG" evidence="7">
    <location>
        <begin position="129"/>
        <end position="166"/>
    </location>
</feature>
<feature type="region of interest" description="Disordered" evidence="5">
    <location>
        <begin position="1"/>
        <end position="29"/>
    </location>
</feature>
<dbReference type="KEGG" id="shun:DWB77_06697"/>
<dbReference type="InterPro" id="IPR019931">
    <property type="entry name" value="LPXTG_anchor"/>
</dbReference>
<dbReference type="Proteomes" id="UP000271554">
    <property type="component" value="Chromosome"/>
</dbReference>
<evidence type="ECO:0000313" key="9">
    <source>
        <dbReference type="Proteomes" id="UP000271554"/>
    </source>
</evidence>
<feature type="transmembrane region" description="Helical" evidence="6">
    <location>
        <begin position="139"/>
        <end position="159"/>
    </location>
</feature>
<keyword evidence="4" id="KW-0572">Peptidoglycan-anchor</keyword>
<evidence type="ECO:0000256" key="4">
    <source>
        <dbReference type="ARBA" id="ARBA00023088"/>
    </source>
</evidence>
<protein>
    <recommendedName>
        <fullName evidence="7">Gram-positive cocci surface proteins LPxTG domain-containing protein</fullName>
    </recommendedName>
</protein>
<evidence type="ECO:0000256" key="3">
    <source>
        <dbReference type="ARBA" id="ARBA00022729"/>
    </source>
</evidence>
<keyword evidence="6" id="KW-0812">Transmembrane</keyword>
<sequence>MDRAFPSTVEKHNVTVPQHRPDHPVSRRPRTLAGVATATGLLLALAVPALAGTAYADEPSAAPRGATVVAEPSSAPSSPVKRSGKSTRPAPPTARPEASAPPTEGPATRPEASAPSAEPAAAPADQKELAHTGSSTTNTAMGVGAGALILTGVGALYAVRRRQRQN</sequence>
<organism evidence="8 9">
    <name type="scientific">Streptomyces hundungensis</name>
    <dbReference type="NCBI Taxonomy" id="1077946"/>
    <lineage>
        <taxon>Bacteria</taxon>
        <taxon>Bacillati</taxon>
        <taxon>Actinomycetota</taxon>
        <taxon>Actinomycetes</taxon>
        <taxon>Kitasatosporales</taxon>
        <taxon>Streptomycetaceae</taxon>
        <taxon>Streptomyces</taxon>
    </lineage>
</organism>
<evidence type="ECO:0000256" key="2">
    <source>
        <dbReference type="ARBA" id="ARBA00022525"/>
    </source>
</evidence>
<dbReference type="AlphaFoldDB" id="A0A387HPN3"/>
<feature type="compositionally biased region" description="Low complexity" evidence="5">
    <location>
        <begin position="66"/>
        <end position="80"/>
    </location>
</feature>